<feature type="compositionally biased region" description="Basic and acidic residues" evidence="8">
    <location>
        <begin position="142"/>
        <end position="242"/>
    </location>
</feature>
<evidence type="ECO:0000313" key="10">
    <source>
        <dbReference type="Proteomes" id="UP000187455"/>
    </source>
</evidence>
<dbReference type="EMBL" id="LSSL01000888">
    <property type="protein sequence ID" value="OLY83466.1"/>
    <property type="molecule type" value="Genomic_DNA"/>
</dbReference>
<reference evidence="9 10" key="1">
    <citation type="journal article" date="2016" name="Mol. Biol. Evol.">
        <title>Genome-Wide Survey of Gut Fungi (Harpellales) Reveals the First Horizontally Transferred Ubiquitin Gene from a Mosquito Host.</title>
        <authorList>
            <person name="Wang Y."/>
            <person name="White M.M."/>
            <person name="Kvist S."/>
            <person name="Moncalvo J.M."/>
        </authorList>
    </citation>
    <scope>NUCLEOTIDE SEQUENCE [LARGE SCALE GENOMIC DNA]</scope>
    <source>
        <strain evidence="9 10">ALG-7-W6</strain>
    </source>
</reference>
<keyword evidence="5 7" id="KW-0508">mRNA splicing</keyword>
<comment type="subcellular location">
    <subcellularLocation>
        <location evidence="1 7">Nucleus</location>
    </subcellularLocation>
</comment>
<keyword evidence="10" id="KW-1185">Reference proteome</keyword>
<keyword evidence="6 7" id="KW-0539">Nucleus</keyword>
<comment type="function">
    <text evidence="7">Required for pre-mRNA splicing.</text>
</comment>
<evidence type="ECO:0000256" key="2">
    <source>
        <dbReference type="ARBA" id="ARBA00006164"/>
    </source>
</evidence>
<comment type="similarity">
    <text evidence="2 7">Belongs to the PRP38 family.</text>
</comment>
<proteinExistence type="inferred from homology"/>
<dbReference type="AlphaFoldDB" id="A0A1R0H2V7"/>
<comment type="caution">
    <text evidence="9">The sequence shown here is derived from an EMBL/GenBank/DDBJ whole genome shotgun (WGS) entry which is preliminary data.</text>
</comment>
<evidence type="ECO:0000256" key="7">
    <source>
        <dbReference type="RuleBase" id="RU367025"/>
    </source>
</evidence>
<organism evidence="9 10">
    <name type="scientific">Smittium mucronatum</name>
    <dbReference type="NCBI Taxonomy" id="133383"/>
    <lineage>
        <taxon>Eukaryota</taxon>
        <taxon>Fungi</taxon>
        <taxon>Fungi incertae sedis</taxon>
        <taxon>Zoopagomycota</taxon>
        <taxon>Kickxellomycotina</taxon>
        <taxon>Harpellomycetes</taxon>
        <taxon>Harpellales</taxon>
        <taxon>Legeriomycetaceae</taxon>
        <taxon>Smittium</taxon>
    </lineage>
</organism>
<keyword evidence="3 7" id="KW-0507">mRNA processing</keyword>
<dbReference type="OrthoDB" id="3881at2759"/>
<accession>A0A1R0H2V7</accession>
<feature type="compositionally biased region" description="Low complexity" evidence="8">
    <location>
        <begin position="243"/>
        <end position="253"/>
    </location>
</feature>
<gene>
    <name evidence="9" type="ORF">AYI68_g2391</name>
</gene>
<keyword evidence="4 7" id="KW-0747">Spliceosome</keyword>
<dbReference type="Pfam" id="PF03371">
    <property type="entry name" value="PRP38"/>
    <property type="match status" value="1"/>
</dbReference>
<dbReference type="Proteomes" id="UP000187455">
    <property type="component" value="Unassembled WGS sequence"/>
</dbReference>
<feature type="region of interest" description="Disordered" evidence="8">
    <location>
        <begin position="96"/>
        <end position="257"/>
    </location>
</feature>
<dbReference type="GO" id="GO:0000398">
    <property type="term" value="P:mRNA splicing, via spliceosome"/>
    <property type="evidence" value="ECO:0007669"/>
    <property type="project" value="UniProtKB-UniRule"/>
</dbReference>
<dbReference type="GO" id="GO:0005681">
    <property type="term" value="C:spliceosomal complex"/>
    <property type="evidence" value="ECO:0007669"/>
    <property type="project" value="UniProtKB-KW"/>
</dbReference>
<evidence type="ECO:0000256" key="5">
    <source>
        <dbReference type="ARBA" id="ARBA00023187"/>
    </source>
</evidence>
<evidence type="ECO:0000256" key="6">
    <source>
        <dbReference type="ARBA" id="ARBA00023242"/>
    </source>
</evidence>
<sequence length="273" mass="32624">MKGLLFHKESEYAKGIGMLYLRYVAKPDTLWDWYLPLLEDQSEIQVTSHPRPRIITIAEFARELLTSNKYSTTTLPRIPVPIERKILKNFADYDRQEGEAEENPNGPEIADPHKIRRDYSHDRNSDRGDSKSSRARSRSPTRGKDRERNQDYSPERSNKNHRAYSRERSNKSHRDRSRDRSSKSYRDRSRDRSSKRYRDRSYDNKRIHSPIRDRSTRDYRDGYKSKDERYELRVEYKPDRSKNSSSSGRISSSGYTLEEERYDEFGRLKKKKL</sequence>
<evidence type="ECO:0000256" key="4">
    <source>
        <dbReference type="ARBA" id="ARBA00022728"/>
    </source>
</evidence>
<dbReference type="InterPro" id="IPR005037">
    <property type="entry name" value="PRP38"/>
</dbReference>
<feature type="compositionally biased region" description="Basic and acidic residues" evidence="8">
    <location>
        <begin position="110"/>
        <end position="132"/>
    </location>
</feature>
<evidence type="ECO:0000313" key="9">
    <source>
        <dbReference type="EMBL" id="OLY83466.1"/>
    </source>
</evidence>
<dbReference type="PANTHER" id="PTHR23142">
    <property type="entry name" value="PRE-MRNA-SPLICING FACTOR 38A-RELATED"/>
    <property type="match status" value="1"/>
</dbReference>
<dbReference type="STRING" id="133383.A0A1R0H2V7"/>
<evidence type="ECO:0000256" key="3">
    <source>
        <dbReference type="ARBA" id="ARBA00022664"/>
    </source>
</evidence>
<name>A0A1R0H2V7_9FUNG</name>
<evidence type="ECO:0000256" key="1">
    <source>
        <dbReference type="ARBA" id="ARBA00004123"/>
    </source>
</evidence>
<protein>
    <recommendedName>
        <fullName evidence="7">Pre-mRNA-splicing factor 38</fullName>
    </recommendedName>
</protein>
<evidence type="ECO:0000256" key="8">
    <source>
        <dbReference type="SAM" id="MobiDB-lite"/>
    </source>
</evidence>